<dbReference type="EMBL" id="BLIO01000001">
    <property type="protein sequence ID" value="GFE12773.1"/>
    <property type="molecule type" value="Genomic_DNA"/>
</dbReference>
<feature type="compositionally biased region" description="Gly residues" evidence="1">
    <location>
        <begin position="247"/>
        <end position="263"/>
    </location>
</feature>
<evidence type="ECO:0000256" key="1">
    <source>
        <dbReference type="SAM" id="MobiDB-lite"/>
    </source>
</evidence>
<name>A0A640SMQ5_9ACTN</name>
<feature type="compositionally biased region" description="Basic and acidic residues" evidence="1">
    <location>
        <begin position="265"/>
        <end position="289"/>
    </location>
</feature>
<dbReference type="AlphaFoldDB" id="A0A640SMQ5"/>
<organism evidence="2 3">
    <name type="scientific">Streptomyces glebosus</name>
    <dbReference type="NCBI Taxonomy" id="249580"/>
    <lineage>
        <taxon>Bacteria</taxon>
        <taxon>Bacillati</taxon>
        <taxon>Actinomycetota</taxon>
        <taxon>Actinomycetes</taxon>
        <taxon>Kitasatosporales</taxon>
        <taxon>Streptomycetaceae</taxon>
        <taxon>Streptomyces</taxon>
    </lineage>
</organism>
<dbReference type="InterPro" id="IPR011051">
    <property type="entry name" value="RmlC_Cupin_sf"/>
</dbReference>
<accession>A0A640SMQ5</accession>
<evidence type="ECO:0000313" key="3">
    <source>
        <dbReference type="Proteomes" id="UP000430079"/>
    </source>
</evidence>
<keyword evidence="3" id="KW-1185">Reference proteome</keyword>
<dbReference type="SUPFAM" id="SSF51182">
    <property type="entry name" value="RmlC-like cupins"/>
    <property type="match status" value="1"/>
</dbReference>
<protein>
    <submittedName>
        <fullName evidence="2">Uncharacterized protein</fullName>
    </submittedName>
</protein>
<comment type="caution">
    <text evidence="2">The sequence shown here is derived from an EMBL/GenBank/DDBJ whole genome shotgun (WGS) entry which is preliminary data.</text>
</comment>
<feature type="region of interest" description="Disordered" evidence="1">
    <location>
        <begin position="221"/>
        <end position="297"/>
    </location>
</feature>
<gene>
    <name evidence="2" type="ORF">Sgleb_08200</name>
</gene>
<feature type="compositionally biased region" description="Basic and acidic residues" evidence="1">
    <location>
        <begin position="228"/>
        <end position="238"/>
    </location>
</feature>
<proteinExistence type="predicted"/>
<dbReference type="Proteomes" id="UP000430079">
    <property type="component" value="Unassembled WGS sequence"/>
</dbReference>
<reference evidence="2 3" key="1">
    <citation type="submission" date="2019-12" db="EMBL/GenBank/DDBJ databases">
        <title>Whole genome shotgun sequence of Streptomyces hygroscopicus subsp. glebosus NBRC 13786.</title>
        <authorList>
            <person name="Ichikawa N."/>
            <person name="Kimura A."/>
            <person name="Kitahashi Y."/>
            <person name="Komaki H."/>
            <person name="Tamura T."/>
        </authorList>
    </citation>
    <scope>NUCLEOTIDE SEQUENCE [LARGE SCALE GENOMIC DNA]</scope>
    <source>
        <strain evidence="2 3">NBRC 13786</strain>
    </source>
</reference>
<sequence>MLFWASGSAQEPYAARGFGEGEAEMQVEEARRLLVEGLGAGPEPPSPESARQVTAELAHPGTLGPLVRRLSVGDLELAECVRLSYRHVLGFDKLLLLPGAPRFMLRIHFWHGAAGAVSEDIHNHRCAIASAVVRGRVRMECYEPAADGVPAVAYRETIDGPGGAWRLRRVGEARLRLLHTEQYGAGRSYGLAARTLHRVVSEEPTVTLFLETAPQRSVTDVYVRSRSRARDCGSDRGDGGSVRDSGGDAGPTGGNGRSGGTGRTGEARYAGEARSADEVRSGGAERADPPPKTPLPPAVYLAELGALAASLGY</sequence>
<evidence type="ECO:0000313" key="2">
    <source>
        <dbReference type="EMBL" id="GFE12773.1"/>
    </source>
</evidence>